<dbReference type="RefSeq" id="WP_008427976.1">
    <property type="nucleotide sequence ID" value="NZ_AEPB01000001.1"/>
</dbReference>
<sequence length="85" mass="9557">MSEKRLSQNQIEILKQIVKSEEQNYSQESTSNENVENCDSYEAFGRAVIEQIVKEGMKSVESFKGSTNEIVLDAQITLIPASVED</sequence>
<reference evidence="1 2" key="1">
    <citation type="journal article" date="2011" name="J. Bacteriol.">
        <title>The Draft Genome of Planococcus donghaensis MPA1U2 Reveals Nonsporulation Pathways Controlled by a Conserved Spo0A Regulon.</title>
        <authorList>
            <person name="Pearson M.D."/>
            <person name="Noller H.F."/>
        </authorList>
    </citation>
    <scope>NUCLEOTIDE SEQUENCE [LARGE SCALE GENOMIC DNA]</scope>
    <source>
        <strain evidence="1 2">MPA1U2</strain>
    </source>
</reference>
<proteinExistence type="predicted"/>
<accession>E7RCK8</accession>
<dbReference type="AlphaFoldDB" id="E7RCK8"/>
<name>E7RCK8_9BACL</name>
<evidence type="ECO:0000313" key="2">
    <source>
        <dbReference type="Proteomes" id="UP000003052"/>
    </source>
</evidence>
<evidence type="ECO:0000313" key="1">
    <source>
        <dbReference type="EMBL" id="EGA91373.1"/>
    </source>
</evidence>
<organism evidence="1 2">
    <name type="scientific">Planococcus donghaensis MPA1U2</name>
    <dbReference type="NCBI Taxonomy" id="933115"/>
    <lineage>
        <taxon>Bacteria</taxon>
        <taxon>Bacillati</taxon>
        <taxon>Bacillota</taxon>
        <taxon>Bacilli</taxon>
        <taxon>Bacillales</taxon>
        <taxon>Caryophanaceae</taxon>
        <taxon>Planococcus</taxon>
    </lineage>
</organism>
<dbReference type="EMBL" id="AEPB01000001">
    <property type="protein sequence ID" value="EGA91373.1"/>
    <property type="molecule type" value="Genomic_DNA"/>
</dbReference>
<dbReference type="OrthoDB" id="9949208at2"/>
<gene>
    <name evidence="1" type="ORF">GPDM_00860</name>
</gene>
<comment type="caution">
    <text evidence="1">The sequence shown here is derived from an EMBL/GenBank/DDBJ whole genome shotgun (WGS) entry which is preliminary data.</text>
</comment>
<dbReference type="Proteomes" id="UP000003052">
    <property type="component" value="Unassembled WGS sequence"/>
</dbReference>
<protein>
    <submittedName>
        <fullName evidence="1">Uncharacterized protein</fullName>
    </submittedName>
</protein>